<reference evidence="1 2" key="1">
    <citation type="submission" date="2020-01" db="EMBL/GenBank/DDBJ databases">
        <authorList>
            <person name="Gulvik C.A."/>
            <person name="Batra D.G."/>
        </authorList>
    </citation>
    <scope>NUCLEOTIDE SEQUENCE [LARGE SCALE GENOMIC DNA]</scope>
    <source>
        <strain evidence="1 2">W9323</strain>
    </source>
</reference>
<sequence>MLDQITSALKEIEYGTVQITLHQGKVVQIDRTEKVRFSSKILPTDPRLLR</sequence>
<dbReference type="Pfam" id="PF10055">
    <property type="entry name" value="DUF2292"/>
    <property type="match status" value="1"/>
</dbReference>
<dbReference type="InterPro" id="IPR018743">
    <property type="entry name" value="DUF2292"/>
</dbReference>
<gene>
    <name evidence="1" type="ORF">GXN76_03145</name>
</gene>
<protein>
    <submittedName>
        <fullName evidence="1">YezD family protein</fullName>
    </submittedName>
</protein>
<dbReference type="AlphaFoldDB" id="A0A7D4BM68"/>
<dbReference type="KEGG" id="kpul:GXN76_03145"/>
<dbReference type="Proteomes" id="UP000503088">
    <property type="component" value="Chromosome"/>
</dbReference>
<organism evidence="1 2">
    <name type="scientific">Kroppenstedtia pulmonis</name>
    <dbReference type="NCBI Taxonomy" id="1380685"/>
    <lineage>
        <taxon>Bacteria</taxon>
        <taxon>Bacillati</taxon>
        <taxon>Bacillota</taxon>
        <taxon>Bacilli</taxon>
        <taxon>Bacillales</taxon>
        <taxon>Thermoactinomycetaceae</taxon>
        <taxon>Kroppenstedtia</taxon>
    </lineage>
</organism>
<name>A0A7D4BM68_9BACL</name>
<evidence type="ECO:0000313" key="1">
    <source>
        <dbReference type="EMBL" id="QKG85870.1"/>
    </source>
</evidence>
<proteinExistence type="predicted"/>
<keyword evidence="2" id="KW-1185">Reference proteome</keyword>
<evidence type="ECO:0000313" key="2">
    <source>
        <dbReference type="Proteomes" id="UP000503088"/>
    </source>
</evidence>
<dbReference type="EMBL" id="CP048104">
    <property type="protein sequence ID" value="QKG85870.1"/>
    <property type="molecule type" value="Genomic_DNA"/>
</dbReference>
<accession>A0A7D4BM68</accession>